<sequence>MSRTSRGRLSSIDLLPPEADPIVQWAVEELQARERTQADILFEMNDRLEAIGCEAISSSAFNRYSTRLAATTRRLQETRDIAKAVTERLGPDRADDITIMLVEMIKSSVYSILETGNVDTQGVMFLANAVKSALAAQKVSADARRIAHSEMQKKLDEAAKAVEEVGGEKGFSAETVEAIKARILGVSL</sequence>
<keyword evidence="2" id="KW-1185">Reference proteome</keyword>
<organism evidence="1 2">
    <name type="scientific">Jiella endophytica</name>
    <dbReference type="NCBI Taxonomy" id="2558362"/>
    <lineage>
        <taxon>Bacteria</taxon>
        <taxon>Pseudomonadati</taxon>
        <taxon>Pseudomonadota</taxon>
        <taxon>Alphaproteobacteria</taxon>
        <taxon>Hyphomicrobiales</taxon>
        <taxon>Aurantimonadaceae</taxon>
        <taxon>Jiella</taxon>
    </lineage>
</organism>
<name>A0A4Y8RFY1_9HYPH</name>
<evidence type="ECO:0000313" key="2">
    <source>
        <dbReference type="Proteomes" id="UP000298179"/>
    </source>
</evidence>
<dbReference type="Pfam" id="PF11985">
    <property type="entry name" value="Phage_Mu_Gp27"/>
    <property type="match status" value="1"/>
</dbReference>
<evidence type="ECO:0000313" key="1">
    <source>
        <dbReference type="EMBL" id="TFF20527.1"/>
    </source>
</evidence>
<comment type="caution">
    <text evidence="1">The sequence shown here is derived from an EMBL/GenBank/DDBJ whole genome shotgun (WGS) entry which is preliminary data.</text>
</comment>
<dbReference type="EMBL" id="SOZD01000005">
    <property type="protein sequence ID" value="TFF20527.1"/>
    <property type="molecule type" value="Genomic_DNA"/>
</dbReference>
<dbReference type="InterPro" id="IPR021874">
    <property type="entry name" value="Phage_Mu_Gp27"/>
</dbReference>
<protein>
    <submittedName>
        <fullName evidence="1">DUF3486 family protein</fullName>
    </submittedName>
</protein>
<proteinExistence type="predicted"/>
<accession>A0A4Y8RFY1</accession>
<dbReference type="AlphaFoldDB" id="A0A4Y8RFY1"/>
<gene>
    <name evidence="1" type="ORF">E3C22_16590</name>
</gene>
<dbReference type="RefSeq" id="WP_134763176.1">
    <property type="nucleotide sequence ID" value="NZ_SOZD01000005.1"/>
</dbReference>
<reference evidence="1 2" key="1">
    <citation type="submission" date="2019-03" db="EMBL/GenBank/DDBJ databases">
        <title>Jiella endophytica sp. nov., a novel endophytic bacterium isolated from root of Ficus microcarpa Linn. f.</title>
        <authorList>
            <person name="Tuo L."/>
        </authorList>
    </citation>
    <scope>NUCLEOTIDE SEQUENCE [LARGE SCALE GENOMIC DNA]</scope>
    <source>
        <strain evidence="1 2">CBS5Q-3</strain>
    </source>
</reference>
<dbReference type="OrthoDB" id="7594814at2"/>
<dbReference type="Proteomes" id="UP000298179">
    <property type="component" value="Unassembled WGS sequence"/>
</dbReference>